<gene>
    <name evidence="1" type="ORF">HZA66_13185</name>
</gene>
<sequence length="209" mass="22901">MIVLHNAFDDAYVFAADEVAAINRIGATSGCHTCGRRDPETRSGNWIGDLQPPTAVNHSGKPQRIFPHCLTCQRIQAGYVFELRRKNGFAGEGLPRPSAVVLVTGDRDTFEPPRAERGKVVFASTAGVSIGCRSGMDGTTCLRLLDADDRADADRPLFDGLIATPSRRLDVVTPDYRTLATRLVRETEIRLRIWCDHAVEPDQVDIAIG</sequence>
<evidence type="ECO:0000313" key="1">
    <source>
        <dbReference type="EMBL" id="MBI5130390.1"/>
    </source>
</evidence>
<reference evidence="1" key="1">
    <citation type="submission" date="2020-07" db="EMBL/GenBank/DDBJ databases">
        <title>Huge and variable diversity of episymbiotic CPR bacteria and DPANN archaea in groundwater ecosystems.</title>
        <authorList>
            <person name="He C.Y."/>
            <person name="Keren R."/>
            <person name="Whittaker M."/>
            <person name="Farag I.F."/>
            <person name="Doudna J."/>
            <person name="Cate J.H.D."/>
            <person name="Banfield J.F."/>
        </authorList>
    </citation>
    <scope>NUCLEOTIDE SEQUENCE</scope>
    <source>
        <strain evidence="1">NC_groundwater_1818_Pr3_B-0.1um_66_35</strain>
    </source>
</reference>
<evidence type="ECO:0000313" key="2">
    <source>
        <dbReference type="Proteomes" id="UP000782519"/>
    </source>
</evidence>
<dbReference type="EMBL" id="JACRJB010000037">
    <property type="protein sequence ID" value="MBI5130390.1"/>
    <property type="molecule type" value="Genomic_DNA"/>
</dbReference>
<accession>A0A933RXC8</accession>
<dbReference type="AlphaFoldDB" id="A0A933RXC8"/>
<dbReference type="Proteomes" id="UP000782519">
    <property type="component" value="Unassembled WGS sequence"/>
</dbReference>
<name>A0A933RXC8_RHOPL</name>
<protein>
    <submittedName>
        <fullName evidence="1">Uncharacterized protein</fullName>
    </submittedName>
</protein>
<proteinExistence type="predicted"/>
<organism evidence="1 2">
    <name type="scientific">Rhodopseudomonas palustris</name>
    <dbReference type="NCBI Taxonomy" id="1076"/>
    <lineage>
        <taxon>Bacteria</taxon>
        <taxon>Pseudomonadati</taxon>
        <taxon>Pseudomonadota</taxon>
        <taxon>Alphaproteobacteria</taxon>
        <taxon>Hyphomicrobiales</taxon>
        <taxon>Nitrobacteraceae</taxon>
        <taxon>Rhodopseudomonas</taxon>
    </lineage>
</organism>
<comment type="caution">
    <text evidence="1">The sequence shown here is derived from an EMBL/GenBank/DDBJ whole genome shotgun (WGS) entry which is preliminary data.</text>
</comment>